<dbReference type="PRINTS" id="PR00449">
    <property type="entry name" value="RASTRNSFRMNG"/>
</dbReference>
<dbReference type="SUPFAM" id="SSF52540">
    <property type="entry name" value="P-loop containing nucleoside triphosphate hydrolases"/>
    <property type="match status" value="1"/>
</dbReference>
<evidence type="ECO:0000256" key="1">
    <source>
        <dbReference type="ARBA" id="ARBA00010142"/>
    </source>
</evidence>
<dbReference type="PANTHER" id="PTHR24072">
    <property type="entry name" value="RHO FAMILY GTPASE"/>
    <property type="match status" value="1"/>
</dbReference>
<dbReference type="Gene3D" id="3.40.50.300">
    <property type="entry name" value="P-loop containing nucleotide triphosphate hydrolases"/>
    <property type="match status" value="1"/>
</dbReference>
<dbReference type="PROSITE" id="PS51421">
    <property type="entry name" value="RAS"/>
    <property type="match status" value="1"/>
</dbReference>
<keyword evidence="3" id="KW-0342">GTP-binding</keyword>
<protein>
    <submittedName>
        <fullName evidence="4">Uncharacterized protein</fullName>
    </submittedName>
</protein>
<dbReference type="SMART" id="SM00174">
    <property type="entry name" value="RHO"/>
    <property type="match status" value="1"/>
</dbReference>
<dbReference type="KEGG" id="obi:106870278"/>
<dbReference type="GO" id="GO:0005525">
    <property type="term" value="F:GTP binding"/>
    <property type="evidence" value="ECO:0007669"/>
    <property type="project" value="UniProtKB-KW"/>
</dbReference>
<comment type="similarity">
    <text evidence="1">Belongs to the small GTPase superfamily. Rho family.</text>
</comment>
<dbReference type="InterPro" id="IPR001806">
    <property type="entry name" value="Small_GTPase"/>
</dbReference>
<dbReference type="EMBL" id="KQ417977">
    <property type="protein sequence ID" value="KOF89447.1"/>
    <property type="molecule type" value="Genomic_DNA"/>
</dbReference>
<dbReference type="GO" id="GO:0003924">
    <property type="term" value="F:GTPase activity"/>
    <property type="evidence" value="ECO:0007669"/>
    <property type="project" value="InterPro"/>
</dbReference>
<keyword evidence="2" id="KW-0547">Nucleotide-binding</keyword>
<dbReference type="InterPro" id="IPR003578">
    <property type="entry name" value="Small_GTPase_Rho"/>
</dbReference>
<gene>
    <name evidence="4" type="ORF">OCBIM_22013050mg</name>
</gene>
<dbReference type="PROSITE" id="PS51420">
    <property type="entry name" value="RHO"/>
    <property type="match status" value="1"/>
</dbReference>
<dbReference type="STRING" id="37653.A0A0L8HJP4"/>
<organism evidence="4">
    <name type="scientific">Octopus bimaculoides</name>
    <name type="common">California two-spotted octopus</name>
    <dbReference type="NCBI Taxonomy" id="37653"/>
    <lineage>
        <taxon>Eukaryota</taxon>
        <taxon>Metazoa</taxon>
        <taxon>Spiralia</taxon>
        <taxon>Lophotrochozoa</taxon>
        <taxon>Mollusca</taxon>
        <taxon>Cephalopoda</taxon>
        <taxon>Coleoidea</taxon>
        <taxon>Octopodiformes</taxon>
        <taxon>Octopoda</taxon>
        <taxon>Incirrata</taxon>
        <taxon>Octopodidae</taxon>
        <taxon>Octopus</taxon>
    </lineage>
</organism>
<proteinExistence type="inferred from homology"/>
<evidence type="ECO:0000313" key="4">
    <source>
        <dbReference type="EMBL" id="KOF89447.1"/>
    </source>
</evidence>
<reference evidence="4" key="1">
    <citation type="submission" date="2015-07" db="EMBL/GenBank/DDBJ databases">
        <title>MeaNS - Measles Nucleotide Surveillance Program.</title>
        <authorList>
            <person name="Tran T."/>
            <person name="Druce J."/>
        </authorList>
    </citation>
    <scope>NUCLEOTIDE SEQUENCE</scope>
    <source>
        <strain evidence="4">UCB-OBI-ISO-001</strain>
        <tissue evidence="4">Gonad</tissue>
    </source>
</reference>
<dbReference type="OrthoDB" id="8830751at2759"/>
<sequence length="225" mass="24532">MPAPKMTSELDESLDKSNIKCVLVGDSAIGKSCLAARITNNTFHTEYLPTLFDNYAVTVIVQNEPYVLSLFDTPGQDEYIRLRTMSYMKCDVFAVCFSVVKRESYKHVSDIWLPEIRRYLPNTPFLLVGTQTDLRLSGVTTGGGVNNGSNNNPLKPVVSSAEGVKMADRLGAHCYVECSALNQTGIQTVKHKLIRAAQDIGQGKGGIVGDDDLSDSCTKCGCQIV</sequence>
<dbReference type="InterPro" id="IPR005225">
    <property type="entry name" value="Small_GTP-bd"/>
</dbReference>
<dbReference type="Pfam" id="PF00071">
    <property type="entry name" value="Ras"/>
    <property type="match status" value="1"/>
</dbReference>
<evidence type="ECO:0000256" key="2">
    <source>
        <dbReference type="ARBA" id="ARBA00022741"/>
    </source>
</evidence>
<accession>A0A0L8HJP4</accession>
<dbReference type="OMA" id="NCDVFLI"/>
<dbReference type="FunFam" id="3.40.50.300:FF:001179">
    <property type="entry name" value="Rho family GTPase"/>
    <property type="match status" value="1"/>
</dbReference>
<evidence type="ECO:0000256" key="3">
    <source>
        <dbReference type="ARBA" id="ARBA00023134"/>
    </source>
</evidence>
<dbReference type="SMART" id="SM00173">
    <property type="entry name" value="RAS"/>
    <property type="match status" value="1"/>
</dbReference>
<dbReference type="AlphaFoldDB" id="A0A0L8HJP4"/>
<dbReference type="GO" id="GO:0007264">
    <property type="term" value="P:small GTPase-mediated signal transduction"/>
    <property type="evidence" value="ECO:0007669"/>
    <property type="project" value="InterPro"/>
</dbReference>
<dbReference type="NCBIfam" id="TIGR00231">
    <property type="entry name" value="small_GTP"/>
    <property type="match status" value="1"/>
</dbReference>
<dbReference type="InterPro" id="IPR027417">
    <property type="entry name" value="P-loop_NTPase"/>
</dbReference>
<dbReference type="SMART" id="SM00175">
    <property type="entry name" value="RAB"/>
    <property type="match status" value="1"/>
</dbReference>
<name>A0A0L8HJP4_OCTBM</name>
<dbReference type="PROSITE" id="PS51419">
    <property type="entry name" value="RAB"/>
    <property type="match status" value="1"/>
</dbReference>
<dbReference type="CDD" id="cd00157">
    <property type="entry name" value="Rho"/>
    <property type="match status" value="1"/>
</dbReference>